<organism evidence="1 2">
    <name type="scientific">Canna indica</name>
    <name type="common">Indian-shot</name>
    <dbReference type="NCBI Taxonomy" id="4628"/>
    <lineage>
        <taxon>Eukaryota</taxon>
        <taxon>Viridiplantae</taxon>
        <taxon>Streptophyta</taxon>
        <taxon>Embryophyta</taxon>
        <taxon>Tracheophyta</taxon>
        <taxon>Spermatophyta</taxon>
        <taxon>Magnoliopsida</taxon>
        <taxon>Liliopsida</taxon>
        <taxon>Zingiberales</taxon>
        <taxon>Cannaceae</taxon>
        <taxon>Canna</taxon>
    </lineage>
</organism>
<keyword evidence="2" id="KW-1185">Reference proteome</keyword>
<reference evidence="1 2" key="1">
    <citation type="submission" date="2023-10" db="EMBL/GenBank/DDBJ databases">
        <title>Chromosome-scale genome assembly provides insights into flower coloration mechanisms of Canna indica.</title>
        <authorList>
            <person name="Li C."/>
        </authorList>
    </citation>
    <scope>NUCLEOTIDE SEQUENCE [LARGE SCALE GENOMIC DNA]</scope>
    <source>
        <tissue evidence="1">Flower</tissue>
    </source>
</reference>
<proteinExistence type="predicted"/>
<sequence length="64" mass="7287">MEKAYRQKEQDSMEKAVTAYLDGCLSVKEIHACRLQRVKDLGLDDQKQQQHGHALENSLFGCHG</sequence>
<evidence type="ECO:0000313" key="1">
    <source>
        <dbReference type="EMBL" id="WOK98312.1"/>
    </source>
</evidence>
<gene>
    <name evidence="1" type="ORF">Cni_G07022</name>
</gene>
<dbReference type="AlphaFoldDB" id="A0AAQ3K0E3"/>
<name>A0AAQ3K0E3_9LILI</name>
<dbReference type="EMBL" id="CP136891">
    <property type="protein sequence ID" value="WOK98312.1"/>
    <property type="molecule type" value="Genomic_DNA"/>
</dbReference>
<dbReference type="Proteomes" id="UP001327560">
    <property type="component" value="Chromosome 2"/>
</dbReference>
<evidence type="ECO:0000313" key="2">
    <source>
        <dbReference type="Proteomes" id="UP001327560"/>
    </source>
</evidence>
<accession>A0AAQ3K0E3</accession>
<protein>
    <submittedName>
        <fullName evidence="1">Uncharacterized protein</fullName>
    </submittedName>
</protein>